<evidence type="ECO:0000313" key="2">
    <source>
        <dbReference type="EMBL" id="MFD2800051.1"/>
    </source>
</evidence>
<dbReference type="PANTHER" id="PTHR35908:SF1">
    <property type="entry name" value="CONSERVED PROTEIN"/>
    <property type="match status" value="1"/>
</dbReference>
<dbReference type="CDD" id="cd06587">
    <property type="entry name" value="VOC"/>
    <property type="match status" value="1"/>
</dbReference>
<dbReference type="EMBL" id="JBHUOF010000013">
    <property type="protein sequence ID" value="MFD2800051.1"/>
    <property type="molecule type" value="Genomic_DNA"/>
</dbReference>
<dbReference type="PANTHER" id="PTHR35908">
    <property type="entry name" value="HYPOTHETICAL FUSION PROTEIN"/>
    <property type="match status" value="1"/>
</dbReference>
<dbReference type="SUPFAM" id="SSF54593">
    <property type="entry name" value="Glyoxalase/Bleomycin resistance protein/Dihydroxybiphenyl dioxygenase"/>
    <property type="match status" value="1"/>
</dbReference>
<comment type="caution">
    <text evidence="2">The sequence shown here is derived from an EMBL/GenBank/DDBJ whole genome shotgun (WGS) entry which is preliminary data.</text>
</comment>
<dbReference type="InterPro" id="IPR041581">
    <property type="entry name" value="Glyoxalase_6"/>
</dbReference>
<feature type="domain" description="VOC" evidence="1">
    <location>
        <begin position="4"/>
        <end position="114"/>
    </location>
</feature>
<dbReference type="Pfam" id="PF18029">
    <property type="entry name" value="Glyoxalase_6"/>
    <property type="match status" value="1"/>
</dbReference>
<dbReference type="InterPro" id="IPR037523">
    <property type="entry name" value="VOC_core"/>
</dbReference>
<keyword evidence="3" id="KW-1185">Reference proteome</keyword>
<sequence>MTLELGMVTIDCADARTLADFWAKALGVEVAADYGEFVMTTPTPSGTRIGLQQVPEPRAGKNRVHVDLVTADRQAEVARLVGLGATAIAEHTMPGLSWTVLTDPEGNEFCVGSEHG</sequence>
<evidence type="ECO:0000313" key="3">
    <source>
        <dbReference type="Proteomes" id="UP001597478"/>
    </source>
</evidence>
<protein>
    <submittedName>
        <fullName evidence="2">VOC family protein</fullName>
    </submittedName>
</protein>
<dbReference type="PROSITE" id="PS51819">
    <property type="entry name" value="VOC"/>
    <property type="match status" value="1"/>
</dbReference>
<gene>
    <name evidence="2" type="ORF">ACFS2C_11665</name>
</gene>
<evidence type="ECO:0000259" key="1">
    <source>
        <dbReference type="PROSITE" id="PS51819"/>
    </source>
</evidence>
<name>A0ABW5WCJ3_9PSEU</name>
<dbReference type="Gene3D" id="3.10.180.10">
    <property type="entry name" value="2,3-Dihydroxybiphenyl 1,2-Dioxygenase, domain 1"/>
    <property type="match status" value="1"/>
</dbReference>
<proteinExistence type="predicted"/>
<accession>A0ABW5WCJ3</accession>
<reference evidence="3" key="1">
    <citation type="journal article" date="2019" name="Int. J. Syst. Evol. Microbiol.">
        <title>The Global Catalogue of Microorganisms (GCM) 10K type strain sequencing project: providing services to taxonomists for standard genome sequencing and annotation.</title>
        <authorList>
            <consortium name="The Broad Institute Genomics Platform"/>
            <consortium name="The Broad Institute Genome Sequencing Center for Infectious Disease"/>
            <person name="Wu L."/>
            <person name="Ma J."/>
        </authorList>
    </citation>
    <scope>NUCLEOTIDE SEQUENCE [LARGE SCALE GENOMIC DNA]</scope>
    <source>
        <strain evidence="3">IBRC-M 10906</strain>
    </source>
</reference>
<organism evidence="2 3">
    <name type="scientific">Prauserella oleivorans</name>
    <dbReference type="NCBI Taxonomy" id="1478153"/>
    <lineage>
        <taxon>Bacteria</taxon>
        <taxon>Bacillati</taxon>
        <taxon>Actinomycetota</taxon>
        <taxon>Actinomycetes</taxon>
        <taxon>Pseudonocardiales</taxon>
        <taxon>Pseudonocardiaceae</taxon>
        <taxon>Prauserella</taxon>
    </lineage>
</organism>
<dbReference type="RefSeq" id="WP_377384964.1">
    <property type="nucleotide sequence ID" value="NZ_JBHSAN010000004.1"/>
</dbReference>
<dbReference type="Proteomes" id="UP001597478">
    <property type="component" value="Unassembled WGS sequence"/>
</dbReference>
<dbReference type="InterPro" id="IPR029068">
    <property type="entry name" value="Glyas_Bleomycin-R_OHBP_Dase"/>
</dbReference>